<sequence>MAAHSEHAAGGETDRPSRTERIERRQRDIFEGVEELADGPANEQVQLLADVLREMHTELCRLEARNRQLNSRLSKLEAVNGLSGDEIDLSDTSAADHRDKKVMKAIVADGRERVTIDDLRELYRGHTDIRSAETLKDRIKTLTATDHFELVNRGLHTTTWRFTGIES</sequence>
<evidence type="ECO:0000313" key="2">
    <source>
        <dbReference type="EMBL" id="ADB63983.1"/>
    </source>
</evidence>
<dbReference type="Proteomes" id="UP000001903">
    <property type="component" value="Plasmid pHTUR05"/>
</dbReference>
<reference evidence="2 3" key="1">
    <citation type="journal article" date="2010" name="Stand. Genomic Sci.">
        <title>Complete genome sequence of Haloterrigena turkmenica type strain (4k).</title>
        <authorList>
            <person name="Saunders E."/>
            <person name="Tindall B.J."/>
            <person name="Fahnrich R."/>
            <person name="Lapidus A."/>
            <person name="Copeland A."/>
            <person name="Del Rio T.G."/>
            <person name="Lucas S."/>
            <person name="Chen F."/>
            <person name="Tice H."/>
            <person name="Cheng J.F."/>
            <person name="Han C."/>
            <person name="Detter J.C."/>
            <person name="Bruce D."/>
            <person name="Goodwin L."/>
            <person name="Chain P."/>
            <person name="Pitluck S."/>
            <person name="Pati A."/>
            <person name="Ivanova N."/>
            <person name="Mavromatis K."/>
            <person name="Chen A."/>
            <person name="Palaniappan K."/>
            <person name="Land M."/>
            <person name="Hauser L."/>
            <person name="Chang Y.J."/>
            <person name="Jeffries C.D."/>
            <person name="Brettin T."/>
            <person name="Rohde M."/>
            <person name="Goker M."/>
            <person name="Bristow J."/>
            <person name="Eisen J.A."/>
            <person name="Markowitz V."/>
            <person name="Hugenholtz P."/>
            <person name="Klenk H.P."/>
            <person name="Kyrpides N.C."/>
        </authorList>
    </citation>
    <scope>NUCLEOTIDE SEQUENCE [LARGE SCALE GENOMIC DNA]</scope>
    <source>
        <strain evidence="3">ATCC 51198 / DSM 5511 / JCM 9101 / NCIMB 13204 / VKM B-1734 / 4k</strain>
    </source>
</reference>
<feature type="region of interest" description="Disordered" evidence="1">
    <location>
        <begin position="1"/>
        <end position="24"/>
    </location>
</feature>
<dbReference type="AlphaFoldDB" id="D2S3N6"/>
<protein>
    <submittedName>
        <fullName evidence="2">Uncharacterized protein</fullName>
    </submittedName>
</protein>
<dbReference type="GeneID" id="8745901"/>
<evidence type="ECO:0000256" key="1">
    <source>
        <dbReference type="SAM" id="MobiDB-lite"/>
    </source>
</evidence>
<gene>
    <name evidence="2" type="ordered locus">Htur_5096</name>
</gene>
<evidence type="ECO:0000313" key="3">
    <source>
        <dbReference type="Proteomes" id="UP000001903"/>
    </source>
</evidence>
<accession>D2S3N6</accession>
<keyword evidence="2" id="KW-0614">Plasmid</keyword>
<dbReference type="HOGENOM" id="CLU_1590856_0_0_2"/>
<name>D2S3N6_HALTV</name>
<proteinExistence type="predicted"/>
<organism evidence="2 3">
    <name type="scientific">Haloterrigena turkmenica (strain ATCC 51198 / DSM 5511 / JCM 9101 / NCIMB 13204 / VKM B-1734 / 4k)</name>
    <name type="common">Halococcus turkmenicus</name>
    <dbReference type="NCBI Taxonomy" id="543526"/>
    <lineage>
        <taxon>Archaea</taxon>
        <taxon>Methanobacteriati</taxon>
        <taxon>Methanobacteriota</taxon>
        <taxon>Stenosarchaea group</taxon>
        <taxon>Halobacteria</taxon>
        <taxon>Halobacteriales</taxon>
        <taxon>Natrialbaceae</taxon>
        <taxon>Haloterrigena</taxon>
    </lineage>
</organism>
<dbReference type="KEGG" id="htu:Htur_5096"/>
<dbReference type="RefSeq" id="WP_012946222.1">
    <property type="nucleotide sequence ID" value="NC_013748.1"/>
</dbReference>
<keyword evidence="3" id="KW-1185">Reference proteome</keyword>
<dbReference type="EMBL" id="CP001865">
    <property type="protein sequence ID" value="ADB63983.1"/>
    <property type="molecule type" value="Genomic_DNA"/>
</dbReference>
<geneLocation type="plasmid" evidence="2 3">
    <name>pHTUR05</name>
</geneLocation>